<name>A0A4Q9GKQ6_9HYPH</name>
<comment type="caution">
    <text evidence="2">The sequence shown here is derived from an EMBL/GenBank/DDBJ whole genome shotgun (WGS) entry which is preliminary data.</text>
</comment>
<dbReference type="SUPFAM" id="SSF56176">
    <property type="entry name" value="FAD-binding/transporter-associated domain-like"/>
    <property type="match status" value="1"/>
</dbReference>
<dbReference type="PANTHER" id="PTHR42659:SF9">
    <property type="entry name" value="XANTHINE DEHYDROGENASE FAD-BINDING SUBUNIT XDHB-RELATED"/>
    <property type="match status" value="1"/>
</dbReference>
<dbReference type="PROSITE" id="PS51387">
    <property type="entry name" value="FAD_PCMH"/>
    <property type="match status" value="1"/>
</dbReference>
<evidence type="ECO:0000313" key="3">
    <source>
        <dbReference type="Proteomes" id="UP000291613"/>
    </source>
</evidence>
<dbReference type="Pfam" id="PF00941">
    <property type="entry name" value="FAD_binding_5"/>
    <property type="match status" value="1"/>
</dbReference>
<dbReference type="RefSeq" id="WP_131001051.1">
    <property type="nucleotide sequence ID" value="NZ_JBHSZR010000002.1"/>
</dbReference>
<dbReference type="GO" id="GO:0071949">
    <property type="term" value="F:FAD binding"/>
    <property type="evidence" value="ECO:0007669"/>
    <property type="project" value="InterPro"/>
</dbReference>
<dbReference type="GO" id="GO:0016491">
    <property type="term" value="F:oxidoreductase activity"/>
    <property type="evidence" value="ECO:0007669"/>
    <property type="project" value="InterPro"/>
</dbReference>
<dbReference type="EMBL" id="SIUB01000001">
    <property type="protein sequence ID" value="TBN54798.1"/>
    <property type="molecule type" value="Genomic_DNA"/>
</dbReference>
<evidence type="ECO:0000259" key="1">
    <source>
        <dbReference type="PROSITE" id="PS51387"/>
    </source>
</evidence>
<protein>
    <submittedName>
        <fullName evidence="2">FAD-binding molybdopterin dehydrogenase</fullName>
    </submittedName>
</protein>
<organism evidence="2 3">
    <name type="scientific">Hansschlegelia quercus</name>
    <dbReference type="NCBI Taxonomy" id="2528245"/>
    <lineage>
        <taxon>Bacteria</taxon>
        <taxon>Pseudomonadati</taxon>
        <taxon>Pseudomonadota</taxon>
        <taxon>Alphaproteobacteria</taxon>
        <taxon>Hyphomicrobiales</taxon>
        <taxon>Methylopilaceae</taxon>
        <taxon>Hansschlegelia</taxon>
    </lineage>
</organism>
<gene>
    <name evidence="2" type="ORF">EYR15_01125</name>
</gene>
<dbReference type="InterPro" id="IPR036318">
    <property type="entry name" value="FAD-bd_PCMH-like_sf"/>
</dbReference>
<evidence type="ECO:0000313" key="2">
    <source>
        <dbReference type="EMBL" id="TBN54798.1"/>
    </source>
</evidence>
<dbReference type="PANTHER" id="PTHR42659">
    <property type="entry name" value="XANTHINE DEHYDROGENASE SUBUNIT C-RELATED"/>
    <property type="match status" value="1"/>
</dbReference>
<dbReference type="InterPro" id="IPR016169">
    <property type="entry name" value="FAD-bd_PCMH_sub2"/>
</dbReference>
<reference evidence="2 3" key="1">
    <citation type="submission" date="2019-02" db="EMBL/GenBank/DDBJ databases">
        <title>Hansschlegelia quercus sp. nov., a novel methylotrophic bacterium from buds of oak (Quercus robur L.).</title>
        <authorList>
            <person name="Agafonova N.V."/>
            <person name="Kaparullina E.N."/>
            <person name="Grouzdev D.S."/>
            <person name="Doronina N.V."/>
        </authorList>
    </citation>
    <scope>NUCLEOTIDE SEQUENCE [LARGE SCALE GENOMIC DNA]</scope>
    <source>
        <strain evidence="2 3">Dub</strain>
    </source>
</reference>
<proteinExistence type="predicted"/>
<dbReference type="AlphaFoldDB" id="A0A4Q9GKQ6"/>
<dbReference type="Gene3D" id="3.30.465.10">
    <property type="match status" value="1"/>
</dbReference>
<sequence>MDINTIEEIVTRPERPSAFDWREGDSWLGGGTWIFSEPQPALRRLIDLDGFGWTPIELRHDVLVVAATAEIAELNAYRLPEDWTAGGLIRQCCDALLGSFKIWNMATVGGNICLSLPAGPMTSLASALGGTCVVWERSGGERRVAAADFVTGDRSNVLLPGELLRAVELPLEALRSRAAFRQISLTPRGRSAALLIGLLANDGGFALTVTASTVRPVRLTFPALPDWPQLEVAIEAAIPAALYHDDIHGRPDWRRHVTRHMAEDILGELSA</sequence>
<dbReference type="InterPro" id="IPR002346">
    <property type="entry name" value="Mopterin_DH_FAD-bd"/>
</dbReference>
<keyword evidence="3" id="KW-1185">Reference proteome</keyword>
<feature type="domain" description="FAD-binding PCMH-type" evidence="1">
    <location>
        <begin position="1"/>
        <end position="174"/>
    </location>
</feature>
<dbReference type="InterPro" id="IPR016166">
    <property type="entry name" value="FAD-bd_PCMH"/>
</dbReference>
<accession>A0A4Q9GKQ6</accession>
<dbReference type="InterPro" id="IPR051312">
    <property type="entry name" value="Diverse_Substr_Oxidored"/>
</dbReference>
<dbReference type="OrthoDB" id="7840711at2"/>
<dbReference type="Proteomes" id="UP000291613">
    <property type="component" value="Unassembled WGS sequence"/>
</dbReference>